<comment type="similarity">
    <text evidence="1">Belongs to the ABC transporter superfamily.</text>
</comment>
<dbReference type="OrthoDB" id="9805029at2"/>
<dbReference type="PANTHER" id="PTHR43790">
    <property type="entry name" value="CARBOHYDRATE TRANSPORT ATP-BINDING PROTEIN MG119-RELATED"/>
    <property type="match status" value="1"/>
</dbReference>
<evidence type="ECO:0000313" key="10">
    <source>
        <dbReference type="Proteomes" id="UP000295131"/>
    </source>
</evidence>
<comment type="caution">
    <text evidence="9">The sequence shown here is derived from an EMBL/GenBank/DDBJ whole genome shotgun (WGS) entry which is preliminary data.</text>
</comment>
<keyword evidence="6 9" id="KW-0067">ATP-binding</keyword>
<evidence type="ECO:0000256" key="6">
    <source>
        <dbReference type="ARBA" id="ARBA00022840"/>
    </source>
</evidence>
<dbReference type="SMART" id="SM00382">
    <property type="entry name" value="AAA"/>
    <property type="match status" value="1"/>
</dbReference>
<evidence type="ECO:0000256" key="2">
    <source>
        <dbReference type="ARBA" id="ARBA00022448"/>
    </source>
</evidence>
<dbReference type="RefSeq" id="WP_133285820.1">
    <property type="nucleotide sequence ID" value="NZ_SMSI01000004.1"/>
</dbReference>
<dbReference type="Gene3D" id="3.40.50.300">
    <property type="entry name" value="P-loop containing nucleotide triphosphate hydrolases"/>
    <property type="match status" value="2"/>
</dbReference>
<evidence type="ECO:0000256" key="5">
    <source>
        <dbReference type="ARBA" id="ARBA00022741"/>
    </source>
</evidence>
<accession>A0A4R5PI01</accession>
<gene>
    <name evidence="9" type="ORF">E2A64_17600</name>
</gene>
<dbReference type="GO" id="GO:0016887">
    <property type="term" value="F:ATP hydrolysis activity"/>
    <property type="evidence" value="ECO:0007669"/>
    <property type="project" value="InterPro"/>
</dbReference>
<dbReference type="PROSITE" id="PS50893">
    <property type="entry name" value="ABC_TRANSPORTER_2"/>
    <property type="match status" value="2"/>
</dbReference>
<dbReference type="CDD" id="cd03215">
    <property type="entry name" value="ABC_Carb_Monos_II"/>
    <property type="match status" value="1"/>
</dbReference>
<feature type="domain" description="ABC transporter" evidence="8">
    <location>
        <begin position="267"/>
        <end position="511"/>
    </location>
</feature>
<dbReference type="PANTHER" id="PTHR43790:SF9">
    <property type="entry name" value="GALACTOFURANOSE TRANSPORTER ATP-BINDING PROTEIN YTFR"/>
    <property type="match status" value="1"/>
</dbReference>
<organism evidence="9 10">
    <name type="scientific">Pseudohoeflea suaedae</name>
    <dbReference type="NCBI Taxonomy" id="877384"/>
    <lineage>
        <taxon>Bacteria</taxon>
        <taxon>Pseudomonadati</taxon>
        <taxon>Pseudomonadota</taxon>
        <taxon>Alphaproteobacteria</taxon>
        <taxon>Hyphomicrobiales</taxon>
        <taxon>Rhizobiaceae</taxon>
        <taxon>Pseudohoeflea</taxon>
    </lineage>
</organism>
<dbReference type="SUPFAM" id="SSF52540">
    <property type="entry name" value="P-loop containing nucleoside triphosphate hydrolases"/>
    <property type="match status" value="2"/>
</dbReference>
<proteinExistence type="inferred from homology"/>
<evidence type="ECO:0000256" key="3">
    <source>
        <dbReference type="ARBA" id="ARBA00022597"/>
    </source>
</evidence>
<dbReference type="Pfam" id="PF00005">
    <property type="entry name" value="ABC_tran"/>
    <property type="match status" value="2"/>
</dbReference>
<name>A0A4R5PI01_9HYPH</name>
<evidence type="ECO:0000259" key="8">
    <source>
        <dbReference type="PROSITE" id="PS50893"/>
    </source>
</evidence>
<dbReference type="EMBL" id="SMSI01000004">
    <property type="protein sequence ID" value="TDH34473.1"/>
    <property type="molecule type" value="Genomic_DNA"/>
</dbReference>
<dbReference type="Proteomes" id="UP000295131">
    <property type="component" value="Unassembled WGS sequence"/>
</dbReference>
<protein>
    <submittedName>
        <fullName evidence="9">Sugar ABC transporter ATP-binding protein</fullName>
    </submittedName>
</protein>
<feature type="domain" description="ABC transporter" evidence="8">
    <location>
        <begin position="18"/>
        <end position="254"/>
    </location>
</feature>
<evidence type="ECO:0000313" key="9">
    <source>
        <dbReference type="EMBL" id="TDH34473.1"/>
    </source>
</evidence>
<keyword evidence="7" id="KW-0472">Membrane</keyword>
<keyword evidence="3" id="KW-0762">Sugar transport</keyword>
<keyword evidence="2" id="KW-0813">Transport</keyword>
<dbReference type="AlphaFoldDB" id="A0A4R5PI01"/>
<keyword evidence="4" id="KW-0677">Repeat</keyword>
<evidence type="ECO:0000256" key="7">
    <source>
        <dbReference type="ARBA" id="ARBA00023136"/>
    </source>
</evidence>
<reference evidence="9 10" key="1">
    <citation type="journal article" date="2013" name="Int. J. Syst. Evol. Microbiol.">
        <title>Hoeflea suaedae sp. nov., an endophytic bacterium isolated from the root of the halophyte Suaeda maritima.</title>
        <authorList>
            <person name="Chung E.J."/>
            <person name="Park J.A."/>
            <person name="Pramanik P."/>
            <person name="Bibi F."/>
            <person name="Jeon C.O."/>
            <person name="Chung Y.R."/>
        </authorList>
    </citation>
    <scope>NUCLEOTIDE SEQUENCE [LARGE SCALE GENOMIC DNA]</scope>
    <source>
        <strain evidence="9 10">YC6898</strain>
    </source>
</reference>
<dbReference type="InterPro" id="IPR050107">
    <property type="entry name" value="ABC_carbohydrate_import_ATPase"/>
</dbReference>
<dbReference type="PROSITE" id="PS00211">
    <property type="entry name" value="ABC_TRANSPORTER_1"/>
    <property type="match status" value="1"/>
</dbReference>
<evidence type="ECO:0000256" key="4">
    <source>
        <dbReference type="ARBA" id="ARBA00022737"/>
    </source>
</evidence>
<dbReference type="InterPro" id="IPR003439">
    <property type="entry name" value="ABC_transporter-like_ATP-bd"/>
</dbReference>
<sequence length="516" mass="55463">MSKTGEPVTSQSGDAPYVQLSGISKYFAGIRALEDVNFACELGSTHAILGENGAGKSTLIKIMSGVLQPSAGEMRVAGKPVQFRSPSEAADAGIVCIFQELSLLPDLSVADNISISSPPRRFGLIDGRAQRRRAEELLARIRCEDVDPRALIRDLSLSRRQMVEIAKALGKQPKVLILDEATSALTSRDVETVYDLLGRLKADGVASLFISHRMHEVDKLCDTLSVFRNGSHVETFRKGERSPSEIVRMMIGRDVEAQFPPRPEPVARSVHLSIRNLTWENRLKGVNLEVGKGEIVGLGGLDGQGQKELLLALFGVLRGVEGTVKAGEVAGIPSSPDAAKGGKARIALVPEDRKTEGLMLPMSIADNLLAASYAKVSNGPMIDPAKEKAAVREGIRKLQIKIGSAQDPVATLSGGNQQKVVIAKWLMTDPEIILLNDPTRGIDVGTKQEIYKLMRDLADEGRAILFYSTDYAELIGCCDRIAVMYDGAILTELTGDAISEEAIVAASLNIDTGEAA</sequence>
<dbReference type="InterPro" id="IPR027417">
    <property type="entry name" value="P-loop_NTPase"/>
</dbReference>
<keyword evidence="10" id="KW-1185">Reference proteome</keyword>
<dbReference type="GO" id="GO:0005524">
    <property type="term" value="F:ATP binding"/>
    <property type="evidence" value="ECO:0007669"/>
    <property type="project" value="UniProtKB-KW"/>
</dbReference>
<dbReference type="InterPro" id="IPR017871">
    <property type="entry name" value="ABC_transporter-like_CS"/>
</dbReference>
<evidence type="ECO:0000256" key="1">
    <source>
        <dbReference type="ARBA" id="ARBA00005417"/>
    </source>
</evidence>
<dbReference type="CDD" id="cd03216">
    <property type="entry name" value="ABC_Carb_Monos_I"/>
    <property type="match status" value="1"/>
</dbReference>
<keyword evidence="5" id="KW-0547">Nucleotide-binding</keyword>
<dbReference type="InterPro" id="IPR003593">
    <property type="entry name" value="AAA+_ATPase"/>
</dbReference>